<feature type="non-terminal residue" evidence="2">
    <location>
        <position position="1"/>
    </location>
</feature>
<organism evidence="2 3">
    <name type="scientific">Mucuna pruriens</name>
    <name type="common">Velvet bean</name>
    <name type="synonym">Dolichos pruriens</name>
    <dbReference type="NCBI Taxonomy" id="157652"/>
    <lineage>
        <taxon>Eukaryota</taxon>
        <taxon>Viridiplantae</taxon>
        <taxon>Streptophyta</taxon>
        <taxon>Embryophyta</taxon>
        <taxon>Tracheophyta</taxon>
        <taxon>Spermatophyta</taxon>
        <taxon>Magnoliopsida</taxon>
        <taxon>eudicotyledons</taxon>
        <taxon>Gunneridae</taxon>
        <taxon>Pentapetalae</taxon>
        <taxon>rosids</taxon>
        <taxon>fabids</taxon>
        <taxon>Fabales</taxon>
        <taxon>Fabaceae</taxon>
        <taxon>Papilionoideae</taxon>
        <taxon>50 kb inversion clade</taxon>
        <taxon>NPAAA clade</taxon>
        <taxon>indigoferoid/millettioid clade</taxon>
        <taxon>Phaseoleae</taxon>
        <taxon>Mucuna</taxon>
    </lineage>
</organism>
<dbReference type="InterPro" id="IPR043502">
    <property type="entry name" value="DNA/RNA_pol_sf"/>
</dbReference>
<dbReference type="SUPFAM" id="SSF56672">
    <property type="entry name" value="DNA/RNA polymerases"/>
    <property type="match status" value="1"/>
</dbReference>
<dbReference type="Proteomes" id="UP000257109">
    <property type="component" value="Unassembled WGS sequence"/>
</dbReference>
<accession>A0A371HMR6</accession>
<comment type="caution">
    <text evidence="2">The sequence shown here is derived from an EMBL/GenBank/DDBJ whole genome shotgun (WGS) entry which is preliminary data.</text>
</comment>
<dbReference type="STRING" id="157652.A0A371HMR6"/>
<proteinExistence type="predicted"/>
<dbReference type="AlphaFoldDB" id="A0A371HMR6"/>
<gene>
    <name evidence="2" type="ORF">CR513_12263</name>
</gene>
<name>A0A371HMR6_MUCPR</name>
<dbReference type="InterPro" id="IPR053134">
    <property type="entry name" value="RNA-dir_DNA_polymerase"/>
</dbReference>
<dbReference type="Gene3D" id="3.10.10.10">
    <property type="entry name" value="HIV Type 1 Reverse Transcriptase, subunit A, domain 1"/>
    <property type="match status" value="1"/>
</dbReference>
<dbReference type="EMBL" id="QJKJ01002156">
    <property type="protein sequence ID" value="RDY04080.1"/>
    <property type="molecule type" value="Genomic_DNA"/>
</dbReference>
<dbReference type="PANTHER" id="PTHR24559">
    <property type="entry name" value="TRANSPOSON TY3-I GAG-POL POLYPROTEIN"/>
    <property type="match status" value="1"/>
</dbReference>
<keyword evidence="3" id="KW-1185">Reference proteome</keyword>
<reference evidence="2" key="1">
    <citation type="submission" date="2018-05" db="EMBL/GenBank/DDBJ databases">
        <title>Draft genome of Mucuna pruriens seed.</title>
        <authorList>
            <person name="Nnadi N.E."/>
            <person name="Vos R."/>
            <person name="Hasami M.H."/>
            <person name="Devisetty U.K."/>
            <person name="Aguiy J.C."/>
        </authorList>
    </citation>
    <scope>NUCLEOTIDE SEQUENCE [LARGE SCALE GENOMIC DNA]</scope>
    <source>
        <strain evidence="2">JCA_2017</strain>
    </source>
</reference>
<evidence type="ECO:0000313" key="3">
    <source>
        <dbReference type="Proteomes" id="UP000257109"/>
    </source>
</evidence>
<evidence type="ECO:0000313" key="2">
    <source>
        <dbReference type="EMBL" id="RDY04080.1"/>
    </source>
</evidence>
<dbReference type="OrthoDB" id="1689949at2759"/>
<dbReference type="PANTHER" id="PTHR24559:SF444">
    <property type="entry name" value="REVERSE TRANSCRIPTASE DOMAIN-CONTAINING PROTEIN"/>
    <property type="match status" value="1"/>
</dbReference>
<sequence>MHAQDTIGGGSPTSEAASEAVEPHLSGCHKKGSHEATCSRDHLPHIKQSVGYLQIHIALADEHKTTFTYPFDTFSYTRMSFGLCNAPSTL</sequence>
<feature type="region of interest" description="Disordered" evidence="1">
    <location>
        <begin position="1"/>
        <end position="36"/>
    </location>
</feature>
<evidence type="ECO:0000256" key="1">
    <source>
        <dbReference type="SAM" id="MobiDB-lite"/>
    </source>
</evidence>
<protein>
    <submittedName>
        <fullName evidence="2">Uncharacterized protein</fullName>
    </submittedName>
</protein>